<accession>A0A8T0G515</accession>
<proteinExistence type="predicted"/>
<name>A0A8T0G515_CERPU</name>
<dbReference type="Proteomes" id="UP000822688">
    <property type="component" value="Chromosome 12"/>
</dbReference>
<organism evidence="1 2">
    <name type="scientific">Ceratodon purpureus</name>
    <name type="common">Fire moss</name>
    <name type="synonym">Dicranum purpureum</name>
    <dbReference type="NCBI Taxonomy" id="3225"/>
    <lineage>
        <taxon>Eukaryota</taxon>
        <taxon>Viridiplantae</taxon>
        <taxon>Streptophyta</taxon>
        <taxon>Embryophyta</taxon>
        <taxon>Bryophyta</taxon>
        <taxon>Bryophytina</taxon>
        <taxon>Bryopsida</taxon>
        <taxon>Dicranidae</taxon>
        <taxon>Pseudoditrichales</taxon>
        <taxon>Ditrichaceae</taxon>
        <taxon>Ceratodon</taxon>
    </lineage>
</organism>
<sequence length="60" mass="6828">MASILQHGLSDGSTRYVRANCNLMLVILAETWKTLNNQVPIGYPRRATRKETLRLIVQES</sequence>
<dbReference type="EMBL" id="CM026433">
    <property type="protein sequence ID" value="KAG0554376.1"/>
    <property type="molecule type" value="Genomic_DNA"/>
</dbReference>
<comment type="caution">
    <text evidence="1">The sequence shown here is derived from an EMBL/GenBank/DDBJ whole genome shotgun (WGS) entry which is preliminary data.</text>
</comment>
<evidence type="ECO:0000313" key="2">
    <source>
        <dbReference type="Proteomes" id="UP000822688"/>
    </source>
</evidence>
<evidence type="ECO:0000313" key="1">
    <source>
        <dbReference type="EMBL" id="KAG0554376.1"/>
    </source>
</evidence>
<dbReference type="AlphaFoldDB" id="A0A8T0G515"/>
<keyword evidence="2" id="KW-1185">Reference proteome</keyword>
<gene>
    <name evidence="1" type="ORF">KC19_12G086500</name>
</gene>
<protein>
    <submittedName>
        <fullName evidence="1">Uncharacterized protein</fullName>
    </submittedName>
</protein>
<reference evidence="1" key="1">
    <citation type="submission" date="2020-06" db="EMBL/GenBank/DDBJ databases">
        <title>WGS assembly of Ceratodon purpureus strain R40.</title>
        <authorList>
            <person name="Carey S.B."/>
            <person name="Jenkins J."/>
            <person name="Shu S."/>
            <person name="Lovell J.T."/>
            <person name="Sreedasyam A."/>
            <person name="Maumus F."/>
            <person name="Tiley G.P."/>
            <person name="Fernandez-Pozo N."/>
            <person name="Barry K."/>
            <person name="Chen C."/>
            <person name="Wang M."/>
            <person name="Lipzen A."/>
            <person name="Daum C."/>
            <person name="Saski C.A."/>
            <person name="Payton A.C."/>
            <person name="Mcbreen J.C."/>
            <person name="Conrad R.E."/>
            <person name="Kollar L.M."/>
            <person name="Olsson S."/>
            <person name="Huttunen S."/>
            <person name="Landis J.B."/>
            <person name="Wickett N.J."/>
            <person name="Johnson M.G."/>
            <person name="Rensing S.A."/>
            <person name="Grimwood J."/>
            <person name="Schmutz J."/>
            <person name="Mcdaniel S.F."/>
        </authorList>
    </citation>
    <scope>NUCLEOTIDE SEQUENCE</scope>
    <source>
        <strain evidence="1">R40</strain>
    </source>
</reference>